<dbReference type="InterPro" id="IPR036439">
    <property type="entry name" value="Dockerin_dom_sf"/>
</dbReference>
<dbReference type="Pfam" id="PF00404">
    <property type="entry name" value="Dockerin_1"/>
    <property type="match status" value="1"/>
</dbReference>
<keyword evidence="1" id="KW-0732">Signal</keyword>
<dbReference type="OrthoDB" id="268402at2"/>
<accession>A0A5C5UZP9</accession>
<dbReference type="EMBL" id="SIHJ01000004">
    <property type="protein sequence ID" value="TWT31100.1"/>
    <property type="molecule type" value="Genomic_DNA"/>
</dbReference>
<feature type="signal peptide" evidence="1">
    <location>
        <begin position="1"/>
        <end position="22"/>
    </location>
</feature>
<dbReference type="GO" id="GO:0000272">
    <property type="term" value="P:polysaccharide catabolic process"/>
    <property type="evidence" value="ECO:0007669"/>
    <property type="project" value="InterPro"/>
</dbReference>
<evidence type="ECO:0000313" key="3">
    <source>
        <dbReference type="Proteomes" id="UP000316714"/>
    </source>
</evidence>
<dbReference type="PROSITE" id="PS00018">
    <property type="entry name" value="EF_HAND_1"/>
    <property type="match status" value="2"/>
</dbReference>
<gene>
    <name evidence="2" type="ORF">KOR34_44740</name>
</gene>
<dbReference type="Proteomes" id="UP000316714">
    <property type="component" value="Unassembled WGS sequence"/>
</dbReference>
<evidence type="ECO:0000256" key="1">
    <source>
        <dbReference type="SAM" id="SignalP"/>
    </source>
</evidence>
<reference evidence="2 3" key="1">
    <citation type="submission" date="2019-02" db="EMBL/GenBank/DDBJ databases">
        <title>Deep-cultivation of Planctomycetes and their phenomic and genomic characterization uncovers novel biology.</title>
        <authorList>
            <person name="Wiegand S."/>
            <person name="Jogler M."/>
            <person name="Boedeker C."/>
            <person name="Pinto D."/>
            <person name="Vollmers J."/>
            <person name="Rivas-Marin E."/>
            <person name="Kohn T."/>
            <person name="Peeters S.H."/>
            <person name="Heuer A."/>
            <person name="Rast P."/>
            <person name="Oberbeckmann S."/>
            <person name="Bunk B."/>
            <person name="Jeske O."/>
            <person name="Meyerdierks A."/>
            <person name="Storesund J.E."/>
            <person name="Kallscheuer N."/>
            <person name="Luecker S."/>
            <person name="Lage O.M."/>
            <person name="Pohl T."/>
            <person name="Merkel B.J."/>
            <person name="Hornburger P."/>
            <person name="Mueller R.-W."/>
            <person name="Bruemmer F."/>
            <person name="Labrenz M."/>
            <person name="Spormann A.M."/>
            <person name="Op Den Camp H."/>
            <person name="Overmann J."/>
            <person name="Amann R."/>
            <person name="Jetten M.S.M."/>
            <person name="Mascher T."/>
            <person name="Medema M.H."/>
            <person name="Devos D.P."/>
            <person name="Kaster A.-K."/>
            <person name="Ovreas L."/>
            <person name="Rohde M."/>
            <person name="Galperin M.Y."/>
            <person name="Jogler C."/>
        </authorList>
    </citation>
    <scope>NUCLEOTIDE SEQUENCE [LARGE SCALE GENOMIC DNA]</scope>
    <source>
        <strain evidence="2 3">KOR34</strain>
    </source>
</reference>
<evidence type="ECO:0008006" key="4">
    <source>
        <dbReference type="Google" id="ProtNLM"/>
    </source>
</evidence>
<dbReference type="SUPFAM" id="SSF63446">
    <property type="entry name" value="Type I dockerin domain"/>
    <property type="match status" value="1"/>
</dbReference>
<organism evidence="2 3">
    <name type="scientific">Posidoniimonas corsicana</name>
    <dbReference type="NCBI Taxonomy" id="1938618"/>
    <lineage>
        <taxon>Bacteria</taxon>
        <taxon>Pseudomonadati</taxon>
        <taxon>Planctomycetota</taxon>
        <taxon>Planctomycetia</taxon>
        <taxon>Pirellulales</taxon>
        <taxon>Lacipirellulaceae</taxon>
        <taxon>Posidoniimonas</taxon>
    </lineage>
</organism>
<name>A0A5C5UZP9_9BACT</name>
<feature type="chain" id="PRO_5022998267" description="Cohesin domain-containing protein" evidence="1">
    <location>
        <begin position="23"/>
        <end position="259"/>
    </location>
</feature>
<keyword evidence="3" id="KW-1185">Reference proteome</keyword>
<comment type="caution">
    <text evidence="2">The sequence shown here is derived from an EMBL/GenBank/DDBJ whole genome shotgun (WGS) entry which is preliminary data.</text>
</comment>
<dbReference type="InterPro" id="IPR002105">
    <property type="entry name" value="Dockerin_1_rpt"/>
</dbReference>
<dbReference type="AlphaFoldDB" id="A0A5C5UZP9"/>
<dbReference type="InterPro" id="IPR018247">
    <property type="entry name" value="EF_Hand_1_Ca_BS"/>
</dbReference>
<dbReference type="RefSeq" id="WP_146568290.1">
    <property type="nucleotide sequence ID" value="NZ_SIHJ01000004.1"/>
</dbReference>
<sequence length="259" mass="26556" precursor="true">MRSRMMLTAAIAAFTAAGPVAAEVGYVLPEVHIPISNTDPITGSFDVRLSVSGAELGLPASAFAVEFSVDSTDVTLLDATGPANALFNDGAVLNFSDSDQKIQTAQDLYSSNPGSAPLANEKGLVTVPFSIAAPSVGEYSLSFGGLNELADDLGSAYTLDLSDTGSISVFLSGDFNRDGSVDAADYTVWRDNLGGSGAAYAGADGDGDGSVDSDDYLVWRDQYGASVAAPGGVANAAPEATAFCLAGLAGWWGAFRRRR</sequence>
<evidence type="ECO:0000313" key="2">
    <source>
        <dbReference type="EMBL" id="TWT31100.1"/>
    </source>
</evidence>
<proteinExistence type="predicted"/>
<dbReference type="Gene3D" id="1.10.1330.10">
    <property type="entry name" value="Dockerin domain"/>
    <property type="match status" value="1"/>
</dbReference>
<protein>
    <recommendedName>
        <fullName evidence="4">Cohesin domain-containing protein</fullName>
    </recommendedName>
</protein>
<dbReference type="GO" id="GO:0004553">
    <property type="term" value="F:hydrolase activity, hydrolyzing O-glycosyl compounds"/>
    <property type="evidence" value="ECO:0007669"/>
    <property type="project" value="InterPro"/>
</dbReference>